<proteinExistence type="predicted"/>
<evidence type="ECO:0000313" key="1">
    <source>
        <dbReference type="EMBL" id="KKM07348.1"/>
    </source>
</evidence>
<organism evidence="1">
    <name type="scientific">marine sediment metagenome</name>
    <dbReference type="NCBI Taxonomy" id="412755"/>
    <lineage>
        <taxon>unclassified sequences</taxon>
        <taxon>metagenomes</taxon>
        <taxon>ecological metagenomes</taxon>
    </lineage>
</organism>
<dbReference type="EMBL" id="LAZR01015793">
    <property type="protein sequence ID" value="KKM07348.1"/>
    <property type="molecule type" value="Genomic_DNA"/>
</dbReference>
<reference evidence="1" key="1">
    <citation type="journal article" date="2015" name="Nature">
        <title>Complex archaea that bridge the gap between prokaryotes and eukaryotes.</title>
        <authorList>
            <person name="Spang A."/>
            <person name="Saw J.H."/>
            <person name="Jorgensen S.L."/>
            <person name="Zaremba-Niedzwiedzka K."/>
            <person name="Martijn J."/>
            <person name="Lind A.E."/>
            <person name="van Eijk R."/>
            <person name="Schleper C."/>
            <person name="Guy L."/>
            <person name="Ettema T.J."/>
        </authorList>
    </citation>
    <scope>NUCLEOTIDE SEQUENCE</scope>
</reference>
<gene>
    <name evidence="1" type="ORF">LCGC14_1734900</name>
</gene>
<name>A0A0F9K827_9ZZZZ</name>
<feature type="non-terminal residue" evidence="1">
    <location>
        <position position="142"/>
    </location>
</feature>
<dbReference type="AlphaFoldDB" id="A0A0F9K827"/>
<sequence length="142" mass="16012">MSNELLKLSWRAREVLGAEACFMRLGFHEDQVAIACQPVVLRGVISHDMAILVVLQVDDKAFVYVVDPVSPDEPRAKIKKELVDAKRAWNRATQDQRDEILSAYGFTTETFLTEETIFAIGYHRGLQSLAFGDDQVPLDDDD</sequence>
<protein>
    <submittedName>
        <fullName evidence="1">Uncharacterized protein</fullName>
    </submittedName>
</protein>
<comment type="caution">
    <text evidence="1">The sequence shown here is derived from an EMBL/GenBank/DDBJ whole genome shotgun (WGS) entry which is preliminary data.</text>
</comment>
<accession>A0A0F9K827</accession>